<feature type="transmembrane region" description="Helical" evidence="8">
    <location>
        <begin position="476"/>
        <end position="494"/>
    </location>
</feature>
<evidence type="ECO:0000256" key="6">
    <source>
        <dbReference type="ARBA" id="ARBA00023136"/>
    </source>
</evidence>
<comment type="similarity">
    <text evidence="2">Belongs to the peptidase S54 family.</text>
</comment>
<evidence type="ECO:0000313" key="11">
    <source>
        <dbReference type="Proteomes" id="UP000319257"/>
    </source>
</evidence>
<dbReference type="InParanoid" id="A0A507BJ61"/>
<evidence type="ECO:0000256" key="3">
    <source>
        <dbReference type="ARBA" id="ARBA00022692"/>
    </source>
</evidence>
<feature type="region of interest" description="Disordered" evidence="7">
    <location>
        <begin position="296"/>
        <end position="326"/>
    </location>
</feature>
<dbReference type="GeneID" id="41971086"/>
<feature type="transmembrane region" description="Helical" evidence="8">
    <location>
        <begin position="358"/>
        <end position="379"/>
    </location>
</feature>
<name>A0A507BJ61_9PEZI</name>
<dbReference type="Proteomes" id="UP000319257">
    <property type="component" value="Unassembled WGS sequence"/>
</dbReference>
<feature type="transmembrane region" description="Helical" evidence="8">
    <location>
        <begin position="500"/>
        <end position="519"/>
    </location>
</feature>
<keyword evidence="11" id="KW-1185">Reference proteome</keyword>
<evidence type="ECO:0000259" key="9">
    <source>
        <dbReference type="Pfam" id="PF01694"/>
    </source>
</evidence>
<comment type="caution">
    <text evidence="10">The sequence shown here is derived from an EMBL/GenBank/DDBJ whole genome shotgun (WGS) entry which is preliminary data.</text>
</comment>
<dbReference type="InterPro" id="IPR035952">
    <property type="entry name" value="Rhomboid-like_sf"/>
</dbReference>
<evidence type="ECO:0000256" key="2">
    <source>
        <dbReference type="ARBA" id="ARBA00009045"/>
    </source>
</evidence>
<dbReference type="RefSeq" id="XP_030998409.1">
    <property type="nucleotide sequence ID" value="XM_031137961.1"/>
</dbReference>
<dbReference type="Pfam" id="PF01694">
    <property type="entry name" value="Rhomboid"/>
    <property type="match status" value="1"/>
</dbReference>
<feature type="compositionally biased region" description="Basic and acidic residues" evidence="7">
    <location>
        <begin position="586"/>
        <end position="597"/>
    </location>
</feature>
<feature type="transmembrane region" description="Helical" evidence="8">
    <location>
        <begin position="391"/>
        <end position="412"/>
    </location>
</feature>
<feature type="transmembrane region" description="Helical" evidence="8">
    <location>
        <begin position="540"/>
        <end position="558"/>
    </location>
</feature>
<evidence type="ECO:0000256" key="5">
    <source>
        <dbReference type="ARBA" id="ARBA00022989"/>
    </source>
</evidence>
<dbReference type="AlphaFoldDB" id="A0A507BJ61"/>
<reference evidence="10 11" key="1">
    <citation type="submission" date="2019-06" db="EMBL/GenBank/DDBJ databases">
        <title>Draft genome sequence of the filamentous fungus Phialemoniopsis curvata isolated from diesel fuel.</title>
        <authorList>
            <person name="Varaljay V.A."/>
            <person name="Lyon W.J."/>
            <person name="Crouch A.L."/>
            <person name="Drake C.E."/>
            <person name="Hollomon J.M."/>
            <person name="Nadeau L.J."/>
            <person name="Nunn H.S."/>
            <person name="Stevenson B.S."/>
            <person name="Bojanowski C.L."/>
            <person name="Crookes-Goodson W.J."/>
        </authorList>
    </citation>
    <scope>NUCLEOTIDE SEQUENCE [LARGE SCALE GENOMIC DNA]</scope>
    <source>
        <strain evidence="10 11">D216</strain>
    </source>
</reference>
<feature type="transmembrane region" description="Helical" evidence="8">
    <location>
        <begin position="424"/>
        <end position="441"/>
    </location>
</feature>
<dbReference type="FunFam" id="1.20.1540.10:FF:000012">
    <property type="entry name" value="Rhomboid family protein"/>
    <property type="match status" value="1"/>
</dbReference>
<dbReference type="OrthoDB" id="10260614at2759"/>
<comment type="subcellular location">
    <subcellularLocation>
        <location evidence="1">Membrane</location>
        <topology evidence="1">Multi-pass membrane protein</topology>
    </subcellularLocation>
</comment>
<dbReference type="SUPFAM" id="SSF144091">
    <property type="entry name" value="Rhomboid-like"/>
    <property type="match status" value="1"/>
</dbReference>
<dbReference type="PANTHER" id="PTHR43731">
    <property type="entry name" value="RHOMBOID PROTEASE"/>
    <property type="match status" value="1"/>
</dbReference>
<feature type="compositionally biased region" description="Basic and acidic residues" evidence="7">
    <location>
        <begin position="296"/>
        <end position="313"/>
    </location>
</feature>
<evidence type="ECO:0000256" key="4">
    <source>
        <dbReference type="ARBA" id="ARBA00022801"/>
    </source>
</evidence>
<evidence type="ECO:0000313" key="10">
    <source>
        <dbReference type="EMBL" id="TPX16698.1"/>
    </source>
</evidence>
<organism evidence="10 11">
    <name type="scientific">Thyridium curvatum</name>
    <dbReference type="NCBI Taxonomy" id="1093900"/>
    <lineage>
        <taxon>Eukaryota</taxon>
        <taxon>Fungi</taxon>
        <taxon>Dikarya</taxon>
        <taxon>Ascomycota</taxon>
        <taxon>Pezizomycotina</taxon>
        <taxon>Sordariomycetes</taxon>
        <taxon>Sordariomycetidae</taxon>
        <taxon>Thyridiales</taxon>
        <taxon>Thyridiaceae</taxon>
        <taxon>Thyridium</taxon>
    </lineage>
</organism>
<dbReference type="Gene3D" id="1.20.1540.10">
    <property type="entry name" value="Rhomboid-like"/>
    <property type="match status" value="1"/>
</dbReference>
<evidence type="ECO:0000256" key="8">
    <source>
        <dbReference type="SAM" id="Phobius"/>
    </source>
</evidence>
<accession>A0A507BJ61</accession>
<dbReference type="InterPro" id="IPR050925">
    <property type="entry name" value="Rhomboid_protease_S54"/>
</dbReference>
<evidence type="ECO:0000256" key="7">
    <source>
        <dbReference type="SAM" id="MobiDB-lite"/>
    </source>
</evidence>
<gene>
    <name evidence="10" type="ORF">E0L32_003639</name>
</gene>
<dbReference type="GO" id="GO:0006465">
    <property type="term" value="P:signal peptide processing"/>
    <property type="evidence" value="ECO:0007669"/>
    <property type="project" value="TreeGrafter"/>
</dbReference>
<keyword evidence="6 8" id="KW-0472">Membrane</keyword>
<dbReference type="GO" id="GO:0016020">
    <property type="term" value="C:membrane"/>
    <property type="evidence" value="ECO:0007669"/>
    <property type="project" value="UniProtKB-SubCell"/>
</dbReference>
<proteinExistence type="inferred from homology"/>
<keyword evidence="3 8" id="KW-0812">Transmembrane</keyword>
<dbReference type="PANTHER" id="PTHR43731:SF14">
    <property type="entry name" value="PRESENILIN-ASSOCIATED RHOMBOID-LIKE PROTEIN, MITOCHONDRIAL"/>
    <property type="match status" value="1"/>
</dbReference>
<dbReference type="GO" id="GO:0004252">
    <property type="term" value="F:serine-type endopeptidase activity"/>
    <property type="evidence" value="ECO:0007669"/>
    <property type="project" value="InterPro"/>
</dbReference>
<evidence type="ECO:0000256" key="1">
    <source>
        <dbReference type="ARBA" id="ARBA00004141"/>
    </source>
</evidence>
<feature type="region of interest" description="Disordered" evidence="7">
    <location>
        <begin position="586"/>
        <end position="624"/>
    </location>
</feature>
<protein>
    <recommendedName>
        <fullName evidence="9">Peptidase S54 rhomboid domain-containing protein</fullName>
    </recommendedName>
</protein>
<dbReference type="InterPro" id="IPR022764">
    <property type="entry name" value="Peptidase_S54_rhomboid_dom"/>
</dbReference>
<keyword evidence="4" id="KW-0378">Hydrolase</keyword>
<dbReference type="STRING" id="1093900.A0A507BJ61"/>
<dbReference type="EMBL" id="SKBQ01000016">
    <property type="protein sequence ID" value="TPX16698.1"/>
    <property type="molecule type" value="Genomic_DNA"/>
</dbReference>
<sequence>MSSFLGLGPARSSLRTALGAATRRAPTLLETRCVRCFATARQGSSSSSSSSSRQLRSPLRPRLLHGPAAAQLTTLHQCIQTRGIFSSGVIKDYVDLPPDYEDAHGLDFAKKPLDDHEVLMIFGHGMDTISANRLLQILHGRRVAGTLDDPALQRHTILYSKQQQDAALAYLRKTVPVNELVNAGLRAEDELAELEAAAVGEELPKEKQQLSAKELAAEANWRRRLYKERPKQDELEAAAAGEELPKEKQQLSAKELAAEANWRRRLYKERPKQDELYGRGSFDKIRARNELKYEEELRRQEEEKRKREEEEARQNPGKLQKIDETAPRELSPRMKEWHVAATSTLKEPPKMSKWQRLWPSYAVILSLIGAGAVLSMYYTPPKRSQRLFPDVPPAAATVLTLMAANVAVWALWKVPPAWRVMNRYFLLVAATPQPLSIVGTMLSHQKIGHLAVNMLFLWFFGTRLHDEVGRANFLEVYFASGTLGFLASLTGMVLRGNLHLTTLGASGAIYGVATAYFMLHRYEGFKVFGLPPDPYGGIQGLGFIGLMLGINIMSLMSKKQVLDVASHVAGMAAGAAYSEYVRRKMGDRKGGDKKARPETTTTTTTLGGGDREPPGALERVVAEK</sequence>
<feature type="domain" description="Peptidase S54 rhomboid" evidence="9">
    <location>
        <begin position="435"/>
        <end position="582"/>
    </location>
</feature>
<keyword evidence="5 8" id="KW-1133">Transmembrane helix</keyword>